<accession>A0A8X6VD30</accession>
<dbReference type="Gene3D" id="3.10.10.10">
    <property type="entry name" value="HIV Type 1 Reverse Transcriptase, subunit A, domain 1"/>
    <property type="match status" value="1"/>
</dbReference>
<dbReference type="PANTHER" id="PTHR24559:SF444">
    <property type="entry name" value="REVERSE TRANSCRIPTASE DOMAIN-CONTAINING PROTEIN"/>
    <property type="match status" value="1"/>
</dbReference>
<comment type="caution">
    <text evidence="1">The sequence shown here is derived from an EMBL/GenBank/DDBJ whole genome shotgun (WGS) entry which is preliminary data.</text>
</comment>
<dbReference type="InterPro" id="IPR043502">
    <property type="entry name" value="DNA/RNA_pol_sf"/>
</dbReference>
<keyword evidence="2" id="KW-1185">Reference proteome</keyword>
<protein>
    <submittedName>
        <fullName evidence="1">Retrovirus-related Pol polyprotein from transposon 297</fullName>
    </submittedName>
</protein>
<organism evidence="1 2">
    <name type="scientific">Trichonephila clavipes</name>
    <name type="common">Golden silk orbweaver</name>
    <name type="synonym">Nephila clavipes</name>
    <dbReference type="NCBI Taxonomy" id="2585209"/>
    <lineage>
        <taxon>Eukaryota</taxon>
        <taxon>Metazoa</taxon>
        <taxon>Ecdysozoa</taxon>
        <taxon>Arthropoda</taxon>
        <taxon>Chelicerata</taxon>
        <taxon>Arachnida</taxon>
        <taxon>Araneae</taxon>
        <taxon>Araneomorphae</taxon>
        <taxon>Entelegynae</taxon>
        <taxon>Araneoidea</taxon>
        <taxon>Nephilidae</taxon>
        <taxon>Trichonephila</taxon>
    </lineage>
</organism>
<evidence type="ECO:0000313" key="2">
    <source>
        <dbReference type="Proteomes" id="UP000887159"/>
    </source>
</evidence>
<sequence length="131" mass="15058">MQSLYASPVMLCRRNNGLLQDNPEAYRFTVDYRKLNAITKYPRYLLPLIDDFIMNTPRATIKSSLHLRSGYFQLAVSPSDIVKMGGLRNEEWYVRIPAYAVRPVRGGSQLSEGDRHYFETGGREVCECIYG</sequence>
<dbReference type="SUPFAM" id="SSF56672">
    <property type="entry name" value="DNA/RNA polymerases"/>
    <property type="match status" value="1"/>
</dbReference>
<dbReference type="InterPro" id="IPR053134">
    <property type="entry name" value="RNA-dir_DNA_polymerase"/>
</dbReference>
<dbReference type="PANTHER" id="PTHR24559">
    <property type="entry name" value="TRANSPOSON TY3-I GAG-POL POLYPROTEIN"/>
    <property type="match status" value="1"/>
</dbReference>
<name>A0A8X6VD30_TRICX</name>
<dbReference type="AlphaFoldDB" id="A0A8X6VD30"/>
<reference evidence="1" key="1">
    <citation type="submission" date="2020-08" db="EMBL/GenBank/DDBJ databases">
        <title>Multicomponent nature underlies the extraordinary mechanical properties of spider dragline silk.</title>
        <authorList>
            <person name="Kono N."/>
            <person name="Nakamura H."/>
            <person name="Mori M."/>
            <person name="Yoshida Y."/>
            <person name="Ohtoshi R."/>
            <person name="Malay A.D."/>
            <person name="Moran D.A.P."/>
            <person name="Tomita M."/>
            <person name="Numata K."/>
            <person name="Arakawa K."/>
        </authorList>
    </citation>
    <scope>NUCLEOTIDE SEQUENCE</scope>
</reference>
<dbReference type="GO" id="GO:0071897">
    <property type="term" value="P:DNA biosynthetic process"/>
    <property type="evidence" value="ECO:0007669"/>
    <property type="project" value="UniProtKB-ARBA"/>
</dbReference>
<gene>
    <name evidence="1" type="primary">X975_02390</name>
    <name evidence="1" type="ORF">TNCV_1355771</name>
</gene>
<dbReference type="InterPro" id="IPR043128">
    <property type="entry name" value="Rev_trsase/Diguanyl_cyclase"/>
</dbReference>
<evidence type="ECO:0000313" key="1">
    <source>
        <dbReference type="EMBL" id="GFY08164.1"/>
    </source>
</evidence>
<dbReference type="Gene3D" id="3.30.70.270">
    <property type="match status" value="1"/>
</dbReference>
<dbReference type="EMBL" id="BMAU01021280">
    <property type="protein sequence ID" value="GFY08164.1"/>
    <property type="molecule type" value="Genomic_DNA"/>
</dbReference>
<dbReference type="Proteomes" id="UP000887159">
    <property type="component" value="Unassembled WGS sequence"/>
</dbReference>
<proteinExistence type="predicted"/>